<dbReference type="InterPro" id="IPR012341">
    <property type="entry name" value="6hp_glycosidase-like_sf"/>
</dbReference>
<feature type="domain" description="Trehalase-like N-terminal" evidence="3">
    <location>
        <begin position="38"/>
        <end position="179"/>
    </location>
</feature>
<accession>A0A934QE75</accession>
<dbReference type="PANTHER" id="PTHR31616:SF0">
    <property type="entry name" value="GLUCAN 1,4-ALPHA-GLUCOSIDASE"/>
    <property type="match status" value="1"/>
</dbReference>
<dbReference type="GO" id="GO:0005975">
    <property type="term" value="P:carbohydrate metabolic process"/>
    <property type="evidence" value="ECO:0007669"/>
    <property type="project" value="InterPro"/>
</dbReference>
<evidence type="ECO:0000313" key="5">
    <source>
        <dbReference type="Proteomes" id="UP000778970"/>
    </source>
</evidence>
<name>A0A934QE75_9PROT</name>
<dbReference type="AlphaFoldDB" id="A0A934QE75"/>
<gene>
    <name evidence="4" type="ORF">CKO21_00335</name>
</gene>
<evidence type="ECO:0000256" key="1">
    <source>
        <dbReference type="SAM" id="MobiDB-lite"/>
    </source>
</evidence>
<evidence type="ECO:0000313" key="4">
    <source>
        <dbReference type="EMBL" id="MBK1695693.1"/>
    </source>
</evidence>
<reference evidence="4" key="1">
    <citation type="submission" date="2017-08" db="EMBL/GenBank/DDBJ databases">
        <authorList>
            <person name="Imhoff J.F."/>
            <person name="Rahn T."/>
            <person name="Kuenzel S."/>
            <person name="Neulinger S.C."/>
        </authorList>
    </citation>
    <scope>NUCLEOTIDE SEQUENCE</scope>
    <source>
        <strain evidence="4">DSM 9154</strain>
    </source>
</reference>
<keyword evidence="4" id="KW-0378">Hydrolase</keyword>
<organism evidence="4 5">
    <name type="scientific">Rhodovibrio salinarum</name>
    <dbReference type="NCBI Taxonomy" id="1087"/>
    <lineage>
        <taxon>Bacteria</taxon>
        <taxon>Pseudomonadati</taxon>
        <taxon>Pseudomonadota</taxon>
        <taxon>Alphaproteobacteria</taxon>
        <taxon>Rhodospirillales</taxon>
        <taxon>Rhodovibrionaceae</taxon>
        <taxon>Rhodovibrio</taxon>
    </lineage>
</organism>
<dbReference type="InterPro" id="IPR011613">
    <property type="entry name" value="GH15-like"/>
</dbReference>
<reference evidence="4" key="2">
    <citation type="journal article" date="2020" name="Microorganisms">
        <title>Osmotic Adaptation and Compatible Solute Biosynthesis of Phototrophic Bacteria as Revealed from Genome Analyses.</title>
        <authorList>
            <person name="Imhoff J.F."/>
            <person name="Rahn T."/>
            <person name="Kunzel S."/>
            <person name="Keller A."/>
            <person name="Neulinger S.C."/>
        </authorList>
    </citation>
    <scope>NUCLEOTIDE SEQUENCE</scope>
    <source>
        <strain evidence="4">DSM 9154</strain>
    </source>
</reference>
<protein>
    <submittedName>
        <fullName evidence="4">Glycoside hydrolase family 15 protein</fullName>
    </submittedName>
</protein>
<evidence type="ECO:0000259" key="3">
    <source>
        <dbReference type="Pfam" id="PF19291"/>
    </source>
</evidence>
<dbReference type="Pfam" id="PF19291">
    <property type="entry name" value="TREH_N"/>
    <property type="match status" value="1"/>
</dbReference>
<dbReference type="Pfam" id="PF00723">
    <property type="entry name" value="Glyco_hydro_15"/>
    <property type="match status" value="1"/>
</dbReference>
<dbReference type="GO" id="GO:0004553">
    <property type="term" value="F:hydrolase activity, hydrolyzing O-glycosyl compounds"/>
    <property type="evidence" value="ECO:0007669"/>
    <property type="project" value="TreeGrafter"/>
</dbReference>
<dbReference type="RefSeq" id="WP_081728616.1">
    <property type="nucleotide sequence ID" value="NZ_NRRE01000006.1"/>
</dbReference>
<dbReference type="Proteomes" id="UP000778970">
    <property type="component" value="Unassembled WGS sequence"/>
</dbReference>
<dbReference type="EMBL" id="NRRE01000006">
    <property type="protein sequence ID" value="MBK1695693.1"/>
    <property type="molecule type" value="Genomic_DNA"/>
</dbReference>
<dbReference type="SUPFAM" id="SSF48208">
    <property type="entry name" value="Six-hairpin glycosidases"/>
    <property type="match status" value="1"/>
</dbReference>
<dbReference type="InterPro" id="IPR045582">
    <property type="entry name" value="Trehalase-like_N"/>
</dbReference>
<comment type="caution">
    <text evidence="4">The sequence shown here is derived from an EMBL/GenBank/DDBJ whole genome shotgun (WGS) entry which is preliminary data.</text>
</comment>
<feature type="domain" description="GH15-like" evidence="2">
    <location>
        <begin position="252"/>
        <end position="615"/>
    </location>
</feature>
<keyword evidence="5" id="KW-1185">Reference proteome</keyword>
<dbReference type="InterPro" id="IPR008928">
    <property type="entry name" value="6-hairpin_glycosidase_sf"/>
</dbReference>
<evidence type="ECO:0000259" key="2">
    <source>
        <dbReference type="Pfam" id="PF00723"/>
    </source>
</evidence>
<dbReference type="Gene3D" id="1.50.10.10">
    <property type="match status" value="1"/>
</dbReference>
<dbReference type="PANTHER" id="PTHR31616">
    <property type="entry name" value="TREHALASE"/>
    <property type="match status" value="1"/>
</dbReference>
<feature type="region of interest" description="Disordered" evidence="1">
    <location>
        <begin position="1"/>
        <end position="23"/>
    </location>
</feature>
<sequence length="626" mass="70623">MTTPAPDPSAKTAAVPDLTPAGTPVRTDLSQTASDLNLAVIGNCAHAALIDRRARIVWSCLPRFDGDPVFCSLIDDDDRAEQGFWDIVLDGQTSSEQVYWRNSAVLETRLYDAEGGGIAIVDFAPRFKQFDRTFRPTTLVRRVRPLSGAPRIRIRLRPACDYGRAQPEITRGSNHVRFVMPDMTLRLTTDVPPTYVLNETPHILEREITLLLGPDESLTQAVGETGRDFLEKTDHYWREWVRFLSLPFEWQDAVIRAAITLKLCSFEETGAVVAALTTSIPEAPDSGRTWDYRYCWLRDSYFVVHALNRLGVTRTMEGYLSYITNIVSGHEKGPLQPLFGIVLQRRLDERQEQDLAGYRGMGPVRVGNHAYIQTQNDGYGAVILAATQAFFDKRLARPGDVDFYRRLEALGEQAVELWDTPDAGLWELRTREAVHTFSALMCWAACDRLARIGAHLGLDDRAQTWRAHAATIREAILERGWSDAQNSFTSTFDGEEIDASLLLMPELGFLEARDPRFLGTLNYVERRLKQGSTVYRYAAPDDFGTPETSFNVCTFWYIDALAQVGRNNEARQLFCEMLAKRNHLGLLSEDIDSETGELWGNFPQTYSMVGLINSALRLSISWEEAF</sequence>
<proteinExistence type="predicted"/>